<gene>
    <name evidence="4" type="ORF">Fcan01_05495</name>
</gene>
<dbReference type="OMA" id="QDHESWK"/>
<accession>A0A226EN91</accession>
<feature type="compositionally biased region" description="Polar residues" evidence="1">
    <location>
        <begin position="801"/>
        <end position="824"/>
    </location>
</feature>
<feature type="domain" description="LisH" evidence="2">
    <location>
        <begin position="586"/>
        <end position="684"/>
    </location>
</feature>
<sequence>MSLTNCKNSLVYDELNKLIFEGCNSEYKLGKRKNTGGLISGPEQFKISPVHIGDNHLTPLHCKSICVFILSYLQCFEKYLEINGLENTLDAFTSECASKCLPCPSPSDPECKAAFSHYEGVKLLKAFDDGNLTDFFKLWRIFQSHIQVTSDDMAKLEVYIRVHFALWPRAHNQPEEVQEKAMGELKLFFEQQKSSLGKDSTILPLYALPFVEDPFSHPIFKELFRDLWTMKLRNQLEVTVQKYFELLQENICSHSRLAELVVKGERYEEGGFGCSNKAGFHQDRFYQLLGNHRKIRKLLQGTRESYAKLLLVTHELVVALEQSVSGQPIPMDSILDKCFYIFPEIFTPKTLNSASDVEGKPNIEYFKQLSASANFDPTQDSEVSLFFLGISNVSPEFLDYEKMKETLTDVSTASVSDKLCLLQALRWLITRTTESCRATAVESFVGSDIFGISLTTPEYREKLFHCMLYPTPTYQKECLARFVNAISSTRTGRNYLSSTVFIADTMIKSLTTFTGITESFICQMVVATLQKLSLKRSMRIFMIQHKVIDWLVMFIKKELDEQTTAVLAKTSEKDKSKNHNDLSTIGSFNPYLMEYAWALLMNLCLHEEAWTSCIENGADLIKCACTMLKVTPRKDLAPYVVSTLYSVLRCPEMYDLAKKLQLETLVSPLLTENSELAEHLNNLISLLYMKGCDRITSSRETNYDDEDSPDPDIFEPEIELSESWTTALVEESDLTGDDLLLRKYLIEKADPVVPETDNASAENELRTNTGEIIIRPITPTTMGTTSIGTTTTGKPKKKTPQQQLHFQTLTNDPNSTLSSTSVQKKTGVKEAGIKGYSSNNPTTAPKPKGTTSSSSDLNYFGSPSRSDLKTPPRKSSILKKSTTSLTGKTRTSTERETDEVVLDSVYQRPGQEPKKGSTSVTGESGGKPGGTTKHGRVSF</sequence>
<dbReference type="InterPro" id="IPR048959">
    <property type="entry name" value="ARMC9_ARM_dom"/>
</dbReference>
<protein>
    <submittedName>
        <fullName evidence="4">LisH domain-containing protein ARMC9</fullName>
    </submittedName>
</protein>
<comment type="caution">
    <text evidence="4">The sequence shown here is derived from an EMBL/GenBank/DDBJ whole genome shotgun (WGS) entry which is preliminary data.</text>
</comment>
<dbReference type="PANTHER" id="PTHR14881">
    <property type="entry name" value="LISH DOMAIN-CONTAINING PROTEIN ARMC9"/>
    <property type="match status" value="1"/>
</dbReference>
<dbReference type="OrthoDB" id="538223at2759"/>
<dbReference type="EMBL" id="LNIX01000002">
    <property type="protein sequence ID" value="OXA58939.1"/>
    <property type="molecule type" value="Genomic_DNA"/>
</dbReference>
<feature type="region of interest" description="Disordered" evidence="1">
    <location>
        <begin position="778"/>
        <end position="939"/>
    </location>
</feature>
<evidence type="ECO:0000256" key="1">
    <source>
        <dbReference type="SAM" id="MobiDB-lite"/>
    </source>
</evidence>
<reference evidence="4 5" key="1">
    <citation type="submission" date="2015-12" db="EMBL/GenBank/DDBJ databases">
        <title>The genome of Folsomia candida.</title>
        <authorList>
            <person name="Faddeeva A."/>
            <person name="Derks M.F."/>
            <person name="Anvar Y."/>
            <person name="Smit S."/>
            <person name="Van Straalen N."/>
            <person name="Roelofs D."/>
        </authorList>
    </citation>
    <scope>NUCLEOTIDE SEQUENCE [LARGE SCALE GENOMIC DNA]</scope>
    <source>
        <strain evidence="4 5">VU population</strain>
        <tissue evidence="4">Whole body</tissue>
    </source>
</reference>
<dbReference type="GO" id="GO:0097542">
    <property type="term" value="C:ciliary tip"/>
    <property type="evidence" value="ECO:0007669"/>
    <property type="project" value="TreeGrafter"/>
</dbReference>
<dbReference type="GO" id="GO:0060271">
    <property type="term" value="P:cilium assembly"/>
    <property type="evidence" value="ECO:0007669"/>
    <property type="project" value="InterPro"/>
</dbReference>
<evidence type="ECO:0000259" key="2">
    <source>
        <dbReference type="Pfam" id="PF21050"/>
    </source>
</evidence>
<keyword evidence="5" id="KW-1185">Reference proteome</keyword>
<feature type="compositionally biased region" description="Low complexity" evidence="1">
    <location>
        <begin position="873"/>
        <end position="890"/>
    </location>
</feature>
<dbReference type="SUPFAM" id="SSF48371">
    <property type="entry name" value="ARM repeat"/>
    <property type="match status" value="1"/>
</dbReference>
<evidence type="ECO:0000313" key="5">
    <source>
        <dbReference type="Proteomes" id="UP000198287"/>
    </source>
</evidence>
<dbReference type="GO" id="GO:0005814">
    <property type="term" value="C:centriole"/>
    <property type="evidence" value="ECO:0007669"/>
    <property type="project" value="TreeGrafter"/>
</dbReference>
<dbReference type="Pfam" id="PF23138">
    <property type="entry name" value="CTLH_Armc9"/>
    <property type="match status" value="1"/>
</dbReference>
<dbReference type="Proteomes" id="UP000198287">
    <property type="component" value="Unassembled WGS sequence"/>
</dbReference>
<dbReference type="PANTHER" id="PTHR14881:SF4">
    <property type="entry name" value="LISH DOMAIN-CONTAINING PROTEIN ARMC9"/>
    <property type="match status" value="1"/>
</dbReference>
<organism evidence="4 5">
    <name type="scientific">Folsomia candida</name>
    <name type="common">Springtail</name>
    <dbReference type="NCBI Taxonomy" id="158441"/>
    <lineage>
        <taxon>Eukaryota</taxon>
        <taxon>Metazoa</taxon>
        <taxon>Ecdysozoa</taxon>
        <taxon>Arthropoda</taxon>
        <taxon>Hexapoda</taxon>
        <taxon>Collembola</taxon>
        <taxon>Entomobryomorpha</taxon>
        <taxon>Isotomoidea</taxon>
        <taxon>Isotomidae</taxon>
        <taxon>Proisotominae</taxon>
        <taxon>Folsomia</taxon>
    </lineage>
</organism>
<evidence type="ECO:0000313" key="4">
    <source>
        <dbReference type="EMBL" id="OXA58939.1"/>
    </source>
</evidence>
<dbReference type="InterPro" id="IPR040369">
    <property type="entry name" value="ARMC9"/>
</dbReference>
<dbReference type="Pfam" id="PF21050">
    <property type="entry name" value="ARMC9_ARM"/>
    <property type="match status" value="1"/>
</dbReference>
<dbReference type="GO" id="GO:0036064">
    <property type="term" value="C:ciliary basal body"/>
    <property type="evidence" value="ECO:0007669"/>
    <property type="project" value="InterPro"/>
</dbReference>
<dbReference type="InterPro" id="IPR016024">
    <property type="entry name" value="ARM-type_fold"/>
</dbReference>
<evidence type="ECO:0000259" key="3">
    <source>
        <dbReference type="Pfam" id="PF23138"/>
    </source>
</evidence>
<dbReference type="AlphaFoldDB" id="A0A226EN91"/>
<name>A0A226EN91_FOLCA</name>
<feature type="compositionally biased region" description="Polar residues" evidence="1">
    <location>
        <begin position="836"/>
        <end position="865"/>
    </location>
</feature>
<feature type="domain" description="ARMC9 CTLH-like" evidence="3">
    <location>
        <begin position="121"/>
        <end position="245"/>
    </location>
</feature>
<dbReference type="InterPro" id="IPR056327">
    <property type="entry name" value="ARMC9_CTLH-like_dom"/>
</dbReference>
<feature type="compositionally biased region" description="Low complexity" evidence="1">
    <location>
        <begin position="778"/>
        <end position="793"/>
    </location>
</feature>
<proteinExistence type="predicted"/>